<sequence>TQTKNQIKQEPNLQKAIQTVKETIVNNPKMPPEVVKQVEQAVREATISQRLGQESAGREKLVQALTRAEQEVTAQQFKPIATDQSKAVQDQLTQTKDQIKQDPNLQKAIQTVKETIINNPKMPPEVVKQVVQVINQADQLNAAAKERIITALNQIIEMDNSKIPNEKSQVQQNESNREAAKTNTTQLQMETIKQAAKQIQKEPILEKALNDLKSELSKNENLSPDKKEKIEKAINTSLELNSKGREMASRQNISKALQEVETAIQQENKNYGEDSSLKQVEMEEKRWDSQLQAMGISSKDILVTKISQKLAEATHEFRDIKREIYRNLDNAQKLMKKYKDSSIPQASKIIESTIAKLDQTILKSDLMLYADMRTEKRLLQASSQLAEAKKYLSNGNTAKATEIVSEVKKMVDSIQYKPSEQKIVHYVSKNSALLEEVSPLKSLVKQSEDIGRNYILEGEEPSSRQMYEKIRSFGLNRESDVANRLVSSHTPTKEQEDNLKTTLLKLASSENLGDETVSRQAEQALNNINGQQLLNKQDSSSQLQSMFFNLPMLLGEKNENIQVFINSKSKGEQVDWENCNLYFLLETKKLGDVGILLNATDRNLSITVKNDSADFEKKMSPLSKIAVDRLQEIGYQVQNIHFTHLTNPSADTIEKKDNKRLASVNDFIQEKGVNLQI</sequence>
<accession>A0A0J1KME1</accession>
<keyword evidence="1" id="KW-0175">Coiled coil</keyword>
<evidence type="ECO:0008006" key="5">
    <source>
        <dbReference type="Google" id="ProtNLM"/>
    </source>
</evidence>
<organism evidence="3 4">
    <name type="scientific">Niallia circulans</name>
    <name type="common">Bacillus circulans</name>
    <dbReference type="NCBI Taxonomy" id="1397"/>
    <lineage>
        <taxon>Bacteria</taxon>
        <taxon>Bacillati</taxon>
        <taxon>Bacillota</taxon>
        <taxon>Bacilli</taxon>
        <taxon>Bacillales</taxon>
        <taxon>Bacillaceae</taxon>
        <taxon>Niallia</taxon>
    </lineage>
</organism>
<dbReference type="AlphaFoldDB" id="A0A0J1KME1"/>
<dbReference type="PATRIC" id="fig|1397.4.peg.4404"/>
<dbReference type="Proteomes" id="UP000036045">
    <property type="component" value="Unassembled WGS sequence"/>
</dbReference>
<dbReference type="EMBL" id="LDPH01000046">
    <property type="protein sequence ID" value="KLV17820.1"/>
    <property type="molecule type" value="Genomic_DNA"/>
</dbReference>
<feature type="region of interest" description="Disordered" evidence="2">
    <location>
        <begin position="163"/>
        <end position="184"/>
    </location>
</feature>
<reference evidence="3 4" key="1">
    <citation type="submission" date="2015-05" db="EMBL/GenBank/DDBJ databases">
        <title>Whole genome sequence and identification of bacterial endophytes from Costus igneus.</title>
        <authorList>
            <person name="Lee Y.P."/>
            <person name="Gan H.M."/>
            <person name="Eng W."/>
            <person name="Wheatley M.S."/>
            <person name="Caraballo A."/>
            <person name="Polter S."/>
            <person name="Savka M.A."/>
            <person name="Hudson A.O."/>
        </authorList>
    </citation>
    <scope>NUCLEOTIDE SEQUENCE [LARGE SCALE GENOMIC DNA]</scope>
    <source>
        <strain evidence="3 4">RIT379</strain>
    </source>
</reference>
<keyword evidence="4" id="KW-1185">Reference proteome</keyword>
<comment type="caution">
    <text evidence="3">The sequence shown here is derived from an EMBL/GenBank/DDBJ whole genome shotgun (WGS) entry which is preliminary data.</text>
</comment>
<feature type="coiled-coil region" evidence="1">
    <location>
        <begin position="303"/>
        <end position="341"/>
    </location>
</feature>
<gene>
    <name evidence="3" type="ORF">ABW02_24435</name>
</gene>
<evidence type="ECO:0000313" key="3">
    <source>
        <dbReference type="EMBL" id="KLV17820.1"/>
    </source>
</evidence>
<proteinExistence type="predicted"/>
<protein>
    <recommendedName>
        <fullName evidence="5">Flagellar hook-length control protein-like C-terminal domain-containing protein</fullName>
    </recommendedName>
</protein>
<evidence type="ECO:0000313" key="4">
    <source>
        <dbReference type="Proteomes" id="UP000036045"/>
    </source>
</evidence>
<name>A0A0J1KME1_NIACI</name>
<feature type="compositionally biased region" description="Polar residues" evidence="2">
    <location>
        <begin position="163"/>
        <end position="174"/>
    </location>
</feature>
<feature type="non-terminal residue" evidence="3">
    <location>
        <position position="1"/>
    </location>
</feature>
<evidence type="ECO:0000256" key="1">
    <source>
        <dbReference type="SAM" id="Coils"/>
    </source>
</evidence>
<evidence type="ECO:0000256" key="2">
    <source>
        <dbReference type="SAM" id="MobiDB-lite"/>
    </source>
</evidence>